<comment type="caution">
    <text evidence="3">The sequence shown here is derived from an EMBL/GenBank/DDBJ whole genome shotgun (WGS) entry which is preliminary data.</text>
</comment>
<evidence type="ECO:0000256" key="2">
    <source>
        <dbReference type="SAM" id="SignalP"/>
    </source>
</evidence>
<dbReference type="EMBL" id="CALOZG010000029">
    <property type="protein sequence ID" value="CAH4033450.1"/>
    <property type="molecule type" value="Genomic_DNA"/>
</dbReference>
<feature type="compositionally biased region" description="Low complexity" evidence="1">
    <location>
        <begin position="47"/>
        <end position="70"/>
    </location>
</feature>
<name>A0A9P0TP33_PIEBR</name>
<proteinExistence type="predicted"/>
<sequence length="96" mass="10679">MQTLLMITISVLVIVSLADTRPTEKTLEENQIETATQGHREKRNPQSYSYSYQESHSSSYSHSSSSSYKYSYSGSGPVKVIIVGNGNGNKNYIHTD</sequence>
<reference evidence="3" key="1">
    <citation type="submission" date="2022-05" db="EMBL/GenBank/DDBJ databases">
        <authorList>
            <person name="Okamura Y."/>
        </authorList>
    </citation>
    <scope>NUCLEOTIDE SEQUENCE</scope>
</reference>
<organism evidence="3 4">
    <name type="scientific">Pieris brassicae</name>
    <name type="common">White butterfly</name>
    <name type="synonym">Large white butterfly</name>
    <dbReference type="NCBI Taxonomy" id="7116"/>
    <lineage>
        <taxon>Eukaryota</taxon>
        <taxon>Metazoa</taxon>
        <taxon>Ecdysozoa</taxon>
        <taxon>Arthropoda</taxon>
        <taxon>Hexapoda</taxon>
        <taxon>Insecta</taxon>
        <taxon>Pterygota</taxon>
        <taxon>Neoptera</taxon>
        <taxon>Endopterygota</taxon>
        <taxon>Lepidoptera</taxon>
        <taxon>Glossata</taxon>
        <taxon>Ditrysia</taxon>
        <taxon>Papilionoidea</taxon>
        <taxon>Pieridae</taxon>
        <taxon>Pierinae</taxon>
        <taxon>Pieris</taxon>
    </lineage>
</organism>
<evidence type="ECO:0000313" key="4">
    <source>
        <dbReference type="Proteomes" id="UP001152562"/>
    </source>
</evidence>
<gene>
    <name evidence="3" type="ORF">PIBRA_LOCUS9734</name>
</gene>
<accession>A0A9P0TP33</accession>
<evidence type="ECO:0000256" key="1">
    <source>
        <dbReference type="SAM" id="MobiDB-lite"/>
    </source>
</evidence>
<feature type="chain" id="PRO_5040227995" evidence="2">
    <location>
        <begin position="19"/>
        <end position="96"/>
    </location>
</feature>
<feature type="signal peptide" evidence="2">
    <location>
        <begin position="1"/>
        <end position="18"/>
    </location>
</feature>
<protein>
    <submittedName>
        <fullName evidence="3">Uncharacterized protein</fullName>
    </submittedName>
</protein>
<feature type="region of interest" description="Disordered" evidence="1">
    <location>
        <begin position="26"/>
        <end position="70"/>
    </location>
</feature>
<keyword evidence="4" id="KW-1185">Reference proteome</keyword>
<evidence type="ECO:0000313" key="3">
    <source>
        <dbReference type="EMBL" id="CAH4033450.1"/>
    </source>
</evidence>
<dbReference type="Proteomes" id="UP001152562">
    <property type="component" value="Unassembled WGS sequence"/>
</dbReference>
<dbReference type="AlphaFoldDB" id="A0A9P0TP33"/>
<keyword evidence="2" id="KW-0732">Signal</keyword>